<dbReference type="Proteomes" id="UP000030699">
    <property type="component" value="Unassembled WGS sequence"/>
</dbReference>
<evidence type="ECO:0000313" key="3">
    <source>
        <dbReference type="Proteomes" id="UP000030699"/>
    </source>
</evidence>
<name>A0A024WSB5_PLAFA</name>
<dbReference type="Gene3D" id="1.10.510.10">
    <property type="entry name" value="Transferase(Phosphotransferase) domain 1"/>
    <property type="match status" value="1"/>
</dbReference>
<reference evidence="2 3" key="2">
    <citation type="submission" date="2013-02" db="EMBL/GenBank/DDBJ databases">
        <title>The Genome Sequence of Plasmodium falciparum MaliPS096_E11.</title>
        <authorList>
            <consortium name="The Broad Institute Genome Sequencing Platform"/>
            <consortium name="The Broad Institute Genome Sequencing Center for Infectious Disease"/>
            <person name="Neafsey D."/>
            <person name="Cheeseman I."/>
            <person name="Volkman S."/>
            <person name="Adams J."/>
            <person name="Walker B."/>
            <person name="Young S.K."/>
            <person name="Zeng Q."/>
            <person name="Gargeya S."/>
            <person name="Fitzgerald M."/>
            <person name="Haas B."/>
            <person name="Abouelleil A."/>
            <person name="Alvarado L."/>
            <person name="Arachchi H.M."/>
            <person name="Berlin A.M."/>
            <person name="Chapman S.B."/>
            <person name="Dewar J."/>
            <person name="Goldberg J."/>
            <person name="Griggs A."/>
            <person name="Gujja S."/>
            <person name="Hansen M."/>
            <person name="Howarth C."/>
            <person name="Imamovic A."/>
            <person name="Larimer J."/>
            <person name="McCowan C."/>
            <person name="Murphy C."/>
            <person name="Neiman D."/>
            <person name="Pearson M."/>
            <person name="Priest M."/>
            <person name="Roberts A."/>
            <person name="Saif S."/>
            <person name="Shea T."/>
            <person name="Sisk P."/>
            <person name="Sykes S."/>
            <person name="Wortman J."/>
            <person name="Nusbaum C."/>
            <person name="Birren B."/>
        </authorList>
    </citation>
    <scope>NUCLEOTIDE SEQUENCE [LARGE SCALE GENOMIC DNA]</scope>
    <source>
        <strain evidence="2 3">MaliPS096_E11</strain>
    </source>
</reference>
<dbReference type="AlphaFoldDB" id="A0A024WSB5"/>
<evidence type="ECO:0000256" key="1">
    <source>
        <dbReference type="SAM" id="MobiDB-lite"/>
    </source>
</evidence>
<organism evidence="2 3">
    <name type="scientific">Plasmodium falciparum MaliPS096_E11</name>
    <dbReference type="NCBI Taxonomy" id="1036727"/>
    <lineage>
        <taxon>Eukaryota</taxon>
        <taxon>Sar</taxon>
        <taxon>Alveolata</taxon>
        <taxon>Apicomplexa</taxon>
        <taxon>Aconoidasida</taxon>
        <taxon>Haemosporida</taxon>
        <taxon>Plasmodiidae</taxon>
        <taxon>Plasmodium</taxon>
        <taxon>Plasmodium (Laverania)</taxon>
    </lineage>
</organism>
<sequence>MQNGISADNLIHMNNNNLNNIITAHNQGTDIKYDTNKSYDNSTIPRENSCPNSSNENVNNLINNNDNKDRINKKNSNSTNNTNSSNDNLSNYNKKEKKLLNEDIDDALENYYLYNVCTHDIKDEGENEHYSDSEEIKQYFSEKDKIIKDIENNYNDEKKKKKKKEYDGYKLHNIDTWIIKFTSKTTIFSVGLVLCQLFGGHNLLNIVNKNEVKVVDVLCEWNCKNSSNIYSEDPNITIDDLLPNKGIFSNDMWKSKIKVIIEKCLQFIPSRRCTFKELYEDIKKFQEDYEAYYNINASESTTTQ</sequence>
<evidence type="ECO:0000313" key="2">
    <source>
        <dbReference type="EMBL" id="ETW49610.1"/>
    </source>
</evidence>
<feature type="compositionally biased region" description="Low complexity" evidence="1">
    <location>
        <begin position="74"/>
        <end position="91"/>
    </location>
</feature>
<gene>
    <name evidence="2" type="ORF">PFMALIP_02318</name>
</gene>
<feature type="compositionally biased region" description="Low complexity" evidence="1">
    <location>
        <begin position="48"/>
        <end position="65"/>
    </location>
</feature>
<protein>
    <submittedName>
        <fullName evidence="2">Uncharacterized protein</fullName>
    </submittedName>
</protein>
<dbReference type="EMBL" id="KI925541">
    <property type="protein sequence ID" value="ETW49610.1"/>
    <property type="molecule type" value="Genomic_DNA"/>
</dbReference>
<dbReference type="SUPFAM" id="SSF56112">
    <property type="entry name" value="Protein kinase-like (PK-like)"/>
    <property type="match status" value="1"/>
</dbReference>
<reference evidence="2 3" key="1">
    <citation type="submission" date="2013-02" db="EMBL/GenBank/DDBJ databases">
        <title>The Genome Annotation of Plasmodium falciparum MaliPS096_E11.</title>
        <authorList>
            <consortium name="The Broad Institute Genome Sequencing Platform"/>
            <consortium name="The Broad Institute Genome Sequencing Center for Infectious Disease"/>
            <person name="Neafsey D."/>
            <person name="Hoffman S."/>
            <person name="Volkman S."/>
            <person name="Rosenthal P."/>
            <person name="Walker B."/>
            <person name="Young S.K."/>
            <person name="Zeng Q."/>
            <person name="Gargeya S."/>
            <person name="Fitzgerald M."/>
            <person name="Haas B."/>
            <person name="Abouelleil A."/>
            <person name="Allen A.W."/>
            <person name="Alvarado L."/>
            <person name="Arachchi H.M."/>
            <person name="Berlin A.M."/>
            <person name="Chapman S.B."/>
            <person name="Gainer-Dewar J."/>
            <person name="Goldberg J."/>
            <person name="Griggs A."/>
            <person name="Gujja S."/>
            <person name="Hansen M."/>
            <person name="Howarth C."/>
            <person name="Imamovic A."/>
            <person name="Ireland A."/>
            <person name="Larimer J."/>
            <person name="McCowan C."/>
            <person name="Murphy C."/>
            <person name="Pearson M."/>
            <person name="Poon T.W."/>
            <person name="Priest M."/>
            <person name="Roberts A."/>
            <person name="Saif S."/>
            <person name="Shea T."/>
            <person name="Sisk P."/>
            <person name="Sykes S."/>
            <person name="Wortman J."/>
            <person name="Nusbaum C."/>
            <person name="Birren B."/>
        </authorList>
    </citation>
    <scope>NUCLEOTIDE SEQUENCE [LARGE SCALE GENOMIC DNA]</scope>
    <source>
        <strain evidence="2 3">MaliPS096_E11</strain>
    </source>
</reference>
<dbReference type="InterPro" id="IPR011009">
    <property type="entry name" value="Kinase-like_dom_sf"/>
</dbReference>
<feature type="region of interest" description="Disordered" evidence="1">
    <location>
        <begin position="31"/>
        <end position="91"/>
    </location>
</feature>
<accession>A0A024WSB5</accession>
<proteinExistence type="predicted"/>